<evidence type="ECO:0000256" key="1">
    <source>
        <dbReference type="SAM" id="Phobius"/>
    </source>
</evidence>
<feature type="transmembrane region" description="Helical" evidence="1">
    <location>
        <begin position="248"/>
        <end position="268"/>
    </location>
</feature>
<feature type="transmembrane region" description="Helical" evidence="1">
    <location>
        <begin position="174"/>
        <end position="195"/>
    </location>
</feature>
<comment type="caution">
    <text evidence="2">The sequence shown here is derived from an EMBL/GenBank/DDBJ whole genome shotgun (WGS) entry which is preliminary data.</text>
</comment>
<evidence type="ECO:0008006" key="4">
    <source>
        <dbReference type="Google" id="ProtNLM"/>
    </source>
</evidence>
<feature type="transmembrane region" description="Helical" evidence="1">
    <location>
        <begin position="12"/>
        <end position="38"/>
    </location>
</feature>
<accession>A0ABR8Q9W2</accession>
<keyword evidence="1" id="KW-0812">Transmembrane</keyword>
<proteinExistence type="predicted"/>
<gene>
    <name evidence="2" type="ORF">H9657_02850</name>
</gene>
<feature type="transmembrane region" description="Helical" evidence="1">
    <location>
        <begin position="336"/>
        <end position="355"/>
    </location>
</feature>
<keyword evidence="3" id="KW-1185">Reference proteome</keyword>
<name>A0ABR8Q9W2_9CELL</name>
<keyword evidence="1" id="KW-0472">Membrane</keyword>
<sequence length="361" mass="37605">MLIARETTKAETSAYLLGFTLSTAVFVLAGFGFSTVILRIGALAEPVQAASSMMRIRLLATLLTGGALATVLSSTVSSNAALAAVALAASDAAADMAQNYRAGRMRFSSSAAVIVTQRALPFCAALGSLALSQSPSTGVGLASALLITGYIVIDRDLYLTRTPITMGYIRQSRGYWLSSALVGLQQLDVTIVRLIGGAPSAAIYGVASRVGGPLGILVSSMVAVFAPAIAHTRVEHDRVRQLAVVRRLSIGFGLLIAASSPALAWILTRVLGPQYYEAQSLIIGVCIGASLSAVSQGYQAEFVAAGRSRRLAIAAGVGSATHLGVLATIIRLDHSLIWLAPILSQAIILATYLLLRRNISH</sequence>
<feature type="transmembrane region" description="Helical" evidence="1">
    <location>
        <begin position="58"/>
        <end position="89"/>
    </location>
</feature>
<organism evidence="2 3">
    <name type="scientific">Cellulomonas avistercoris</name>
    <dbReference type="NCBI Taxonomy" id="2762242"/>
    <lineage>
        <taxon>Bacteria</taxon>
        <taxon>Bacillati</taxon>
        <taxon>Actinomycetota</taxon>
        <taxon>Actinomycetes</taxon>
        <taxon>Micrococcales</taxon>
        <taxon>Cellulomonadaceae</taxon>
        <taxon>Cellulomonas</taxon>
    </lineage>
</organism>
<dbReference type="RefSeq" id="WP_225214526.1">
    <property type="nucleotide sequence ID" value="NZ_JACSQV010000002.1"/>
</dbReference>
<dbReference type="EMBL" id="JACSQV010000002">
    <property type="protein sequence ID" value="MBD7917215.1"/>
    <property type="molecule type" value="Genomic_DNA"/>
</dbReference>
<evidence type="ECO:0000313" key="3">
    <source>
        <dbReference type="Proteomes" id="UP000604241"/>
    </source>
</evidence>
<feature type="transmembrane region" description="Helical" evidence="1">
    <location>
        <begin position="201"/>
        <end position="227"/>
    </location>
</feature>
<feature type="transmembrane region" description="Helical" evidence="1">
    <location>
        <begin position="137"/>
        <end position="153"/>
    </location>
</feature>
<protein>
    <recommendedName>
        <fullName evidence="4">Polysaccharide biosynthesis protein</fullName>
    </recommendedName>
</protein>
<dbReference type="Proteomes" id="UP000604241">
    <property type="component" value="Unassembled WGS sequence"/>
</dbReference>
<feature type="transmembrane region" description="Helical" evidence="1">
    <location>
        <begin position="311"/>
        <end position="330"/>
    </location>
</feature>
<evidence type="ECO:0000313" key="2">
    <source>
        <dbReference type="EMBL" id="MBD7917215.1"/>
    </source>
</evidence>
<feature type="transmembrane region" description="Helical" evidence="1">
    <location>
        <begin position="280"/>
        <end position="299"/>
    </location>
</feature>
<reference evidence="2 3" key="1">
    <citation type="submission" date="2020-08" db="EMBL/GenBank/DDBJ databases">
        <title>A Genomic Blueprint of the Chicken Gut Microbiome.</title>
        <authorList>
            <person name="Gilroy R."/>
            <person name="Ravi A."/>
            <person name="Getino M."/>
            <person name="Pursley I."/>
            <person name="Horton D.L."/>
            <person name="Alikhan N.-F."/>
            <person name="Baker D."/>
            <person name="Gharbi K."/>
            <person name="Hall N."/>
            <person name="Watson M."/>
            <person name="Adriaenssens E.M."/>
            <person name="Foster-Nyarko E."/>
            <person name="Jarju S."/>
            <person name="Secka A."/>
            <person name="Antonio M."/>
            <person name="Oren A."/>
            <person name="Chaudhuri R."/>
            <person name="La Ragione R.M."/>
            <person name="Hildebrand F."/>
            <person name="Pallen M.J."/>
        </authorList>
    </citation>
    <scope>NUCLEOTIDE SEQUENCE [LARGE SCALE GENOMIC DNA]</scope>
    <source>
        <strain evidence="2 3">Sa3CUA2</strain>
    </source>
</reference>
<keyword evidence="1" id="KW-1133">Transmembrane helix</keyword>